<keyword evidence="1" id="KW-0067">ATP-binding</keyword>
<protein>
    <recommendedName>
        <fullName evidence="3">AAA+ ATPase domain-containing protein</fullName>
    </recommendedName>
</protein>
<dbReference type="GO" id="GO:0005524">
    <property type="term" value="F:ATP binding"/>
    <property type="evidence" value="ECO:0007669"/>
    <property type="project" value="UniProtKB-KW"/>
</dbReference>
<accession>A0AAJ1WZG3</accession>
<dbReference type="InterPro" id="IPR003593">
    <property type="entry name" value="AAA+_ATPase"/>
</dbReference>
<dbReference type="Proteomes" id="UP001223420">
    <property type="component" value="Unassembled WGS sequence"/>
</dbReference>
<evidence type="ECO:0000256" key="2">
    <source>
        <dbReference type="SAM" id="MobiDB-lite"/>
    </source>
</evidence>
<dbReference type="InterPro" id="IPR000642">
    <property type="entry name" value="Peptidase_M41"/>
</dbReference>
<comment type="caution">
    <text evidence="4">The sequence shown here is derived from an EMBL/GenBank/DDBJ whole genome shotgun (WGS) entry which is preliminary data.</text>
</comment>
<dbReference type="SUPFAM" id="SSF52540">
    <property type="entry name" value="P-loop containing nucleoside triphosphate hydrolases"/>
    <property type="match status" value="1"/>
</dbReference>
<dbReference type="GO" id="GO:0016887">
    <property type="term" value="F:ATP hydrolysis activity"/>
    <property type="evidence" value="ECO:0007669"/>
    <property type="project" value="InterPro"/>
</dbReference>
<gene>
    <name evidence="4" type="ORF">QO001_004236</name>
</gene>
<dbReference type="Gene3D" id="1.20.58.760">
    <property type="entry name" value="Peptidase M41"/>
    <property type="match status" value="1"/>
</dbReference>
<feature type="region of interest" description="Disordered" evidence="2">
    <location>
        <begin position="709"/>
        <end position="750"/>
    </location>
</feature>
<dbReference type="PANTHER" id="PTHR23076">
    <property type="entry name" value="METALLOPROTEASE M41 FTSH"/>
    <property type="match status" value="1"/>
</dbReference>
<dbReference type="GO" id="GO:0006508">
    <property type="term" value="P:proteolysis"/>
    <property type="evidence" value="ECO:0007669"/>
    <property type="project" value="InterPro"/>
</dbReference>
<dbReference type="GO" id="GO:0004222">
    <property type="term" value="F:metalloendopeptidase activity"/>
    <property type="evidence" value="ECO:0007669"/>
    <property type="project" value="InterPro"/>
</dbReference>
<dbReference type="InterPro" id="IPR027417">
    <property type="entry name" value="P-loop_NTPase"/>
</dbReference>
<sequence length="750" mass="77266">MSPRDRSGRSDPATRGIGGDGAPPEGIVRARAAAEGGPAPAGPDDLPDLQSDLLPDPPPVPGVDGDAIDAGDADFETGLDLWSDPAAETATRRGWRGIRRADGLVSSLRLLAELALDPLLTPGLRRALRAGEPIVVAVAVPGPAWVAPVDGVIAAASGGQARRLTQASRPRASAARDPDREAVDLLAEGRPVVAIAPDAAWLAPTLAAAADHALTVPPLDARLVTRAIAIWCGCRPRRAIAPEDLAGLDLLDVAGALRPGSSPGACAARLRRASLARLGPIQGGAAPPLAELAGYGPAHGWATALVSDIARVRRGEMRAGLLEGAVLFGIPGTGKTTFARALAAEAGVPFVTTSVAEWFTGSSGHLDGVVKSAASFFDALGVAAKANGTAVGFLDELDALPNRSRLNDRGADWWLPVITFVLLRVEEVRRAGVVLLAATNDLSRVDAALLRPGRFDRQFEIGPPDADARLAILRVHLGDDLRDADLAPAIRLSEGATGAVLAGYVRAARRRAQGEGRALALGDLLAELTPVDPRPPEQRRAVALHEAGHAVVAHRLGQDVVEVTLRVGPRHEGVTVIRFRDPTPDRAALERWVIGLLAGRAADVRLGAGAHAGASADLSAATALLAAVHASFGLGGRLSALVEQAGALALLRADPPLADLVEADLRRLEAEAARRVWADRAAIRALAEALLAEPVQTGAEVAAIAAAHPPRVRVPAGRRPRPPGPAPDPAEAARHPVPPGPAGTGLPPTA</sequence>
<dbReference type="GO" id="GO:0004176">
    <property type="term" value="F:ATP-dependent peptidase activity"/>
    <property type="evidence" value="ECO:0007669"/>
    <property type="project" value="InterPro"/>
</dbReference>
<dbReference type="Pfam" id="PF01434">
    <property type="entry name" value="Peptidase_M41"/>
    <property type="match status" value="1"/>
</dbReference>
<dbReference type="InterPro" id="IPR003960">
    <property type="entry name" value="ATPase_AAA_CS"/>
</dbReference>
<dbReference type="SMART" id="SM00382">
    <property type="entry name" value="AAA"/>
    <property type="match status" value="1"/>
</dbReference>
<dbReference type="CDD" id="cd19481">
    <property type="entry name" value="RecA-like_protease"/>
    <property type="match status" value="1"/>
</dbReference>
<comment type="similarity">
    <text evidence="1">Belongs to the AAA ATPase family.</text>
</comment>
<dbReference type="PANTHER" id="PTHR23076:SF97">
    <property type="entry name" value="ATP-DEPENDENT ZINC METALLOPROTEASE YME1L1"/>
    <property type="match status" value="1"/>
</dbReference>
<evidence type="ECO:0000313" key="4">
    <source>
        <dbReference type="EMBL" id="MDQ0545293.1"/>
    </source>
</evidence>
<proteinExistence type="inferred from homology"/>
<dbReference type="GO" id="GO:0030163">
    <property type="term" value="P:protein catabolic process"/>
    <property type="evidence" value="ECO:0007669"/>
    <property type="project" value="TreeGrafter"/>
</dbReference>
<feature type="region of interest" description="Disordered" evidence="2">
    <location>
        <begin position="1"/>
        <end position="71"/>
    </location>
</feature>
<dbReference type="InterPro" id="IPR003959">
    <property type="entry name" value="ATPase_AAA_core"/>
</dbReference>
<evidence type="ECO:0000256" key="1">
    <source>
        <dbReference type="RuleBase" id="RU003651"/>
    </source>
</evidence>
<evidence type="ECO:0000259" key="3">
    <source>
        <dbReference type="SMART" id="SM00382"/>
    </source>
</evidence>
<organism evidence="4 5">
    <name type="scientific">Methylobacterium brachiatum</name>
    <dbReference type="NCBI Taxonomy" id="269660"/>
    <lineage>
        <taxon>Bacteria</taxon>
        <taxon>Pseudomonadati</taxon>
        <taxon>Pseudomonadota</taxon>
        <taxon>Alphaproteobacteria</taxon>
        <taxon>Hyphomicrobiales</taxon>
        <taxon>Methylobacteriaceae</taxon>
        <taxon>Methylobacterium</taxon>
    </lineage>
</organism>
<dbReference type="PROSITE" id="PS00674">
    <property type="entry name" value="AAA"/>
    <property type="match status" value="1"/>
</dbReference>
<dbReference type="Gene3D" id="1.10.8.60">
    <property type="match status" value="1"/>
</dbReference>
<feature type="domain" description="AAA+ ATPase" evidence="3">
    <location>
        <begin position="321"/>
        <end position="465"/>
    </location>
</feature>
<dbReference type="SUPFAM" id="SSF140990">
    <property type="entry name" value="FtsH protease domain-like"/>
    <property type="match status" value="1"/>
</dbReference>
<evidence type="ECO:0000313" key="5">
    <source>
        <dbReference type="Proteomes" id="UP001223420"/>
    </source>
</evidence>
<dbReference type="GO" id="GO:0005886">
    <property type="term" value="C:plasma membrane"/>
    <property type="evidence" value="ECO:0007669"/>
    <property type="project" value="TreeGrafter"/>
</dbReference>
<name>A0AAJ1WZG3_9HYPH</name>
<reference evidence="4" key="1">
    <citation type="submission" date="2023-07" db="EMBL/GenBank/DDBJ databases">
        <title>Genomic Encyclopedia of Type Strains, Phase IV (KMG-IV): sequencing the most valuable type-strain genomes for metagenomic binning, comparative biology and taxonomic classification.</title>
        <authorList>
            <person name="Goeker M."/>
        </authorList>
    </citation>
    <scope>NUCLEOTIDE SEQUENCE</scope>
    <source>
        <strain evidence="4">DSM 19569</strain>
    </source>
</reference>
<dbReference type="RefSeq" id="WP_230367081.1">
    <property type="nucleotide sequence ID" value="NZ_JAJALK010000009.1"/>
</dbReference>
<keyword evidence="1" id="KW-0547">Nucleotide-binding</keyword>
<dbReference type="Pfam" id="PF00004">
    <property type="entry name" value="AAA"/>
    <property type="match status" value="1"/>
</dbReference>
<feature type="compositionally biased region" description="Low complexity" evidence="2">
    <location>
        <begin position="29"/>
        <end position="54"/>
    </location>
</feature>
<dbReference type="Gene3D" id="3.40.50.300">
    <property type="entry name" value="P-loop containing nucleotide triphosphate hydrolases"/>
    <property type="match status" value="1"/>
</dbReference>
<dbReference type="EMBL" id="JAUSWL010000008">
    <property type="protein sequence ID" value="MDQ0545293.1"/>
    <property type="molecule type" value="Genomic_DNA"/>
</dbReference>
<dbReference type="AlphaFoldDB" id="A0AAJ1WZG3"/>
<dbReference type="InterPro" id="IPR037219">
    <property type="entry name" value="Peptidase_M41-like"/>
</dbReference>